<dbReference type="InterPro" id="IPR011141">
    <property type="entry name" value="Polyketide_synthase_type-III"/>
</dbReference>
<sequence>TGFFAPGLDQAIARGVNLPATVERTLIGFMGCAAAFNALRLAGSIVGARADARVLIVCVELCTVHIQPSADRTNLVVASLFADGAGACIVGATEDAAHDQFAIDGFYTALHPDSTDDMVWQIGDYGFSLQLSALIPRRLEVAAPTALAQLVDDPATLDFWAIHPGGRQIVDRLANVFELQPEQVEPSREVLRQYGNMSSGTILFVLQAWREKFRAERAGETVNGVAMAFGPGLVIEMAKLTYIPAIPYVGSQDEAQGVLSEVLA</sequence>
<dbReference type="SUPFAM" id="SSF53901">
    <property type="entry name" value="Thiolase-like"/>
    <property type="match status" value="1"/>
</dbReference>
<feature type="domain" description="Chalcone/stilbene synthase C-terminal" evidence="4">
    <location>
        <begin position="112"/>
        <end position="239"/>
    </location>
</feature>
<dbReference type="AlphaFoldDB" id="A0A6J4MZY2"/>
<organism evidence="5">
    <name type="scientific">uncultured Chloroflexia bacterium</name>
    <dbReference type="NCBI Taxonomy" id="1672391"/>
    <lineage>
        <taxon>Bacteria</taxon>
        <taxon>Bacillati</taxon>
        <taxon>Chloroflexota</taxon>
        <taxon>Chloroflexia</taxon>
        <taxon>environmental samples</taxon>
    </lineage>
</organism>
<dbReference type="Gene3D" id="3.40.47.10">
    <property type="match status" value="2"/>
</dbReference>
<dbReference type="GO" id="GO:0016210">
    <property type="term" value="F:naringenin-chalcone synthase activity"/>
    <property type="evidence" value="ECO:0007669"/>
    <property type="project" value="UniProtKB-EC"/>
</dbReference>
<gene>
    <name evidence="5" type="ORF">AVDCRST_MAG93-8644</name>
</gene>
<evidence type="ECO:0000256" key="2">
    <source>
        <dbReference type="ARBA" id="ARBA00022679"/>
    </source>
</evidence>
<reference evidence="5" key="1">
    <citation type="submission" date="2020-02" db="EMBL/GenBank/DDBJ databases">
        <authorList>
            <person name="Meier V. D."/>
        </authorList>
    </citation>
    <scope>NUCLEOTIDE SEQUENCE</scope>
    <source>
        <strain evidence="5">AVDCRST_MAG93</strain>
    </source>
</reference>
<dbReference type="Pfam" id="PF00195">
    <property type="entry name" value="Chal_sti_synt_N"/>
    <property type="match status" value="1"/>
</dbReference>
<dbReference type="EMBL" id="CADCTR010002910">
    <property type="protein sequence ID" value="CAA9373834.1"/>
    <property type="molecule type" value="Genomic_DNA"/>
</dbReference>
<keyword evidence="2 5" id="KW-0808">Transferase</keyword>
<dbReference type="Pfam" id="PF02797">
    <property type="entry name" value="Chal_sti_synt_C"/>
    <property type="match status" value="1"/>
</dbReference>
<proteinExistence type="inferred from homology"/>
<keyword evidence="5" id="KW-0012">Acyltransferase</keyword>
<accession>A0A6J4MZY2</accession>
<evidence type="ECO:0000256" key="1">
    <source>
        <dbReference type="ARBA" id="ARBA00005531"/>
    </source>
</evidence>
<comment type="similarity">
    <text evidence="1">Belongs to the thiolase-like superfamily. Chalcone/stilbene synthases family.</text>
</comment>
<evidence type="ECO:0000259" key="4">
    <source>
        <dbReference type="Pfam" id="PF02797"/>
    </source>
</evidence>
<feature type="domain" description="Chalcone/stilbene synthase N-terminal" evidence="3">
    <location>
        <begin position="5"/>
        <end position="92"/>
    </location>
</feature>
<dbReference type="InterPro" id="IPR016039">
    <property type="entry name" value="Thiolase-like"/>
</dbReference>
<dbReference type="InterPro" id="IPR012328">
    <property type="entry name" value="Chalcone/stilbene_synt_C"/>
</dbReference>
<name>A0A6J4MZY2_9CHLR</name>
<evidence type="ECO:0000313" key="5">
    <source>
        <dbReference type="EMBL" id="CAA9373834.1"/>
    </source>
</evidence>
<dbReference type="PANTHER" id="PTHR11877:SF46">
    <property type="entry name" value="TYPE III POLYKETIDE SYNTHASE A"/>
    <property type="match status" value="1"/>
</dbReference>
<dbReference type="InterPro" id="IPR001099">
    <property type="entry name" value="Chalcone/stilbene_synt_N"/>
</dbReference>
<feature type="non-terminal residue" evidence="5">
    <location>
        <position position="1"/>
    </location>
</feature>
<evidence type="ECO:0000259" key="3">
    <source>
        <dbReference type="Pfam" id="PF00195"/>
    </source>
</evidence>
<dbReference type="PANTHER" id="PTHR11877">
    <property type="entry name" value="HYDROXYMETHYLGLUTARYL-COA SYNTHASE"/>
    <property type="match status" value="1"/>
</dbReference>
<dbReference type="EC" id="2.3.1.74" evidence="5"/>
<dbReference type="GO" id="GO:0030639">
    <property type="term" value="P:polyketide biosynthetic process"/>
    <property type="evidence" value="ECO:0007669"/>
    <property type="project" value="TreeGrafter"/>
</dbReference>
<protein>
    <submittedName>
        <fullName evidence="5">Naringenin-chalcone synthase</fullName>
        <ecNumber evidence="5">2.3.1.74</ecNumber>
    </submittedName>
</protein>